<name>A0ACD4ZR45_9ACTN</name>
<evidence type="ECO:0000313" key="2">
    <source>
        <dbReference type="Proteomes" id="UP001348369"/>
    </source>
</evidence>
<dbReference type="Proteomes" id="UP001348369">
    <property type="component" value="Chromosome"/>
</dbReference>
<evidence type="ECO:0000313" key="1">
    <source>
        <dbReference type="EMBL" id="WSC00753.1"/>
    </source>
</evidence>
<dbReference type="EMBL" id="CP109109">
    <property type="protein sequence ID" value="WSC00753.1"/>
    <property type="molecule type" value="Genomic_DNA"/>
</dbReference>
<proteinExistence type="predicted"/>
<keyword evidence="2" id="KW-1185">Reference proteome</keyword>
<organism evidence="1 2">
    <name type="scientific">Streptomyces scopuliridis</name>
    <dbReference type="NCBI Taxonomy" id="452529"/>
    <lineage>
        <taxon>Bacteria</taxon>
        <taxon>Bacillati</taxon>
        <taxon>Actinomycetota</taxon>
        <taxon>Actinomycetes</taxon>
        <taxon>Kitasatosporales</taxon>
        <taxon>Streptomycetaceae</taxon>
        <taxon>Streptomyces</taxon>
    </lineage>
</organism>
<gene>
    <name evidence="1" type="ORF">OG835_29595</name>
</gene>
<reference evidence="1" key="1">
    <citation type="submission" date="2022-10" db="EMBL/GenBank/DDBJ databases">
        <title>The complete genomes of actinobacterial strains from the NBC collection.</title>
        <authorList>
            <person name="Joergensen T.S."/>
            <person name="Alvarez Arevalo M."/>
            <person name="Sterndorff E.B."/>
            <person name="Faurdal D."/>
            <person name="Vuksanovic O."/>
            <person name="Mourched A.-S."/>
            <person name="Charusanti P."/>
            <person name="Shaw S."/>
            <person name="Blin K."/>
            <person name="Weber T."/>
        </authorList>
    </citation>
    <scope>NUCLEOTIDE SEQUENCE</scope>
    <source>
        <strain evidence="1">NBC 01771</strain>
    </source>
</reference>
<protein>
    <submittedName>
        <fullName evidence="1">Uncharacterized protein</fullName>
    </submittedName>
</protein>
<accession>A0ACD4ZR45</accession>
<sequence length="379" mass="39353">MAQGTTGWGGGGGHGNGPGGPYGNGPYGNGPYGWGGWTPPPPPPKPGVIPLGPLSLGDILGGTFATLGRYWKKLFGVAAAVYGAAMAAVAIALTVAYITVGNQLREVLDTPHGVDPSWAEIRPLLIAFGCVWLFGMVMLLAANAVVQAACPSVVQSAVLGRPTTFGAVWRRAVARFPAVLGVVVLSGLIVVLPVILLVLGFTATLISYLTMDGSPANLVWLIPLGFLGALAITPPAVWLWVRLSLAPAVAVIESRGPLASLRRSAALVRGAWWRIYGISLLAFAMASIAGVVIQELVSGLTAFGSLLTPSTLSGDPTAGQILVAVSGYLVLFMIAQLVMQFITTTFPQLVLNLLYVDQRIRTENLAPTLAEAAGTPPHH</sequence>